<organism evidence="1 2">
    <name type="scientific">Elysia crispata</name>
    <name type="common">lettuce slug</name>
    <dbReference type="NCBI Taxonomy" id="231223"/>
    <lineage>
        <taxon>Eukaryota</taxon>
        <taxon>Metazoa</taxon>
        <taxon>Spiralia</taxon>
        <taxon>Lophotrochozoa</taxon>
        <taxon>Mollusca</taxon>
        <taxon>Gastropoda</taxon>
        <taxon>Heterobranchia</taxon>
        <taxon>Euthyneura</taxon>
        <taxon>Panpulmonata</taxon>
        <taxon>Sacoglossa</taxon>
        <taxon>Placobranchoidea</taxon>
        <taxon>Plakobranchidae</taxon>
        <taxon>Elysia</taxon>
    </lineage>
</organism>
<dbReference type="AlphaFoldDB" id="A0AAE1CVB6"/>
<dbReference type="EMBL" id="JAWDGP010006556">
    <property type="protein sequence ID" value="KAK3739056.1"/>
    <property type="molecule type" value="Genomic_DNA"/>
</dbReference>
<gene>
    <name evidence="1" type="ORF">RRG08_025145</name>
</gene>
<protein>
    <submittedName>
        <fullName evidence="1">Uncharacterized protein</fullName>
    </submittedName>
</protein>
<proteinExistence type="predicted"/>
<name>A0AAE1CVB6_9GAST</name>
<keyword evidence="2" id="KW-1185">Reference proteome</keyword>
<comment type="caution">
    <text evidence="1">The sequence shown here is derived from an EMBL/GenBank/DDBJ whole genome shotgun (WGS) entry which is preliminary data.</text>
</comment>
<reference evidence="1" key="1">
    <citation type="journal article" date="2023" name="G3 (Bethesda)">
        <title>A reference genome for the long-term kleptoplast-retaining sea slug Elysia crispata morphotype clarki.</title>
        <authorList>
            <person name="Eastman K.E."/>
            <person name="Pendleton A.L."/>
            <person name="Shaikh M.A."/>
            <person name="Suttiyut T."/>
            <person name="Ogas R."/>
            <person name="Tomko P."/>
            <person name="Gavelis G."/>
            <person name="Widhalm J.R."/>
            <person name="Wisecaver J.H."/>
        </authorList>
    </citation>
    <scope>NUCLEOTIDE SEQUENCE</scope>
    <source>
        <strain evidence="1">ECLA1</strain>
    </source>
</reference>
<accession>A0AAE1CVB6</accession>
<evidence type="ECO:0000313" key="1">
    <source>
        <dbReference type="EMBL" id="KAK3739056.1"/>
    </source>
</evidence>
<evidence type="ECO:0000313" key="2">
    <source>
        <dbReference type="Proteomes" id="UP001283361"/>
    </source>
</evidence>
<dbReference type="Proteomes" id="UP001283361">
    <property type="component" value="Unassembled WGS sequence"/>
</dbReference>
<sequence>MKHERGIVADLDSTAFSAARARVLTTRGMRFPVCGTPPGSWVQHGLSQTLCKWASSVNVMCHVTALPQCFVWVTDCAVGPSSDLLLQNISTTITTIHRLNTVILSGQRGQGNYKERHTMVLKCAVMEERKGEKEL</sequence>